<gene>
    <name evidence="2" type="ORF">J2800_000970</name>
</gene>
<organism evidence="2 3">
    <name type="scientific">Caulobacter rhizosphaerae</name>
    <dbReference type="NCBI Taxonomy" id="2010972"/>
    <lineage>
        <taxon>Bacteria</taxon>
        <taxon>Pseudomonadati</taxon>
        <taxon>Pseudomonadota</taxon>
        <taxon>Alphaproteobacteria</taxon>
        <taxon>Caulobacterales</taxon>
        <taxon>Caulobacteraceae</taxon>
        <taxon>Caulobacter</taxon>
    </lineage>
</organism>
<dbReference type="Proteomes" id="UP001262754">
    <property type="component" value="Unassembled WGS sequence"/>
</dbReference>
<protein>
    <submittedName>
        <fullName evidence="2">Uncharacterized protein</fullName>
    </submittedName>
</protein>
<reference evidence="2 3" key="1">
    <citation type="submission" date="2023-07" db="EMBL/GenBank/DDBJ databases">
        <title>Sorghum-associated microbial communities from plants grown in Nebraska, USA.</title>
        <authorList>
            <person name="Schachtman D."/>
        </authorList>
    </citation>
    <scope>NUCLEOTIDE SEQUENCE [LARGE SCALE GENOMIC DNA]</scope>
    <source>
        <strain evidence="2 3">DS2154</strain>
    </source>
</reference>
<name>A0ABU1MVM3_9CAUL</name>
<proteinExistence type="predicted"/>
<accession>A0ABU1MVM3</accession>
<dbReference type="RefSeq" id="WP_310029650.1">
    <property type="nucleotide sequence ID" value="NZ_JAVDRL010000003.1"/>
</dbReference>
<comment type="caution">
    <text evidence="2">The sequence shown here is derived from an EMBL/GenBank/DDBJ whole genome shotgun (WGS) entry which is preliminary data.</text>
</comment>
<keyword evidence="1" id="KW-0812">Transmembrane</keyword>
<keyword evidence="3" id="KW-1185">Reference proteome</keyword>
<dbReference type="EMBL" id="JAVDRL010000003">
    <property type="protein sequence ID" value="MDR6530234.1"/>
    <property type="molecule type" value="Genomic_DNA"/>
</dbReference>
<evidence type="ECO:0000313" key="2">
    <source>
        <dbReference type="EMBL" id="MDR6530234.1"/>
    </source>
</evidence>
<keyword evidence="1" id="KW-1133">Transmembrane helix</keyword>
<feature type="transmembrane region" description="Helical" evidence="1">
    <location>
        <begin position="6"/>
        <end position="26"/>
    </location>
</feature>
<sequence>MDAGDWPTATGVAVAIVALGVSWLSLRAAEKQAKVAVRAFDEANEKEQQRLERRQKALRAAFIPVADETAEWARDIAAALLNTPTSDAGDILNITAPSFAAEYTQAFISVIEAGENQAVSMRLAKILSTTQTLSARIKGVNQRRLHSLNASERALYLKDAAVVHAQALSVLLWADGREQTVSALTWDEVRQSVRSLDIRGGAQTAVLNLINRFSPSRDPEDFGGSQRG</sequence>
<keyword evidence="1" id="KW-0472">Membrane</keyword>
<evidence type="ECO:0000256" key="1">
    <source>
        <dbReference type="SAM" id="Phobius"/>
    </source>
</evidence>
<evidence type="ECO:0000313" key="3">
    <source>
        <dbReference type="Proteomes" id="UP001262754"/>
    </source>
</evidence>